<evidence type="ECO:0000256" key="2">
    <source>
        <dbReference type="SAM" id="SignalP"/>
    </source>
</evidence>
<evidence type="ECO:0000256" key="1">
    <source>
        <dbReference type="SAM" id="MobiDB-lite"/>
    </source>
</evidence>
<feature type="domain" description="Beta-lactamase-related" evidence="3">
    <location>
        <begin position="44"/>
        <end position="372"/>
    </location>
</feature>
<proteinExistence type="predicted"/>
<sequence>MLCHNRCPNTANRPSRILFVVLVLSMVVPAVGRAQETQPRLGAKVAELRRKHDVPALAVIVVNKDGVVESNCSGDRKRGASDRAELSDRFAIGSNTKSMTATLAAVLVEAGQIEWSTTLGEVWPKATDEHLHPKLRDVTLDELLSHQSGIAVNISDVSRSEWARFFAEKESPALERRRMLRIVLPKAPASPRGQFVYSNLGYAIAASMLETRAGRPFETLMKELVFEPLEMRSADFRTLESAEKSTPPLLWGHDANGKPVDPRAPGAENPSVYASCGTVHLSVEDYAKYARWHLAGKPSPVLKTQATFDHLHAPLIESTPGNHYACGWICAPTPLGSGLNHGGSNTNSFALIWVIPEADLAAIVCTNTGEPQAFPACDEMMGYLFARHGSGQKQTDAGEMDSKPGTIAPERLAGRYQLTPNFIFDVKYEGGRMMVGITNQPTQQVYADSPTKWSYKSVEATLEFHVRSKGPAYALTLHQNGIKQQAKRIGN</sequence>
<dbReference type="SUPFAM" id="SSF56601">
    <property type="entry name" value="beta-lactamase/transpeptidase-like"/>
    <property type="match status" value="1"/>
</dbReference>
<keyword evidence="4" id="KW-0378">Hydrolase</keyword>
<protein>
    <submittedName>
        <fullName evidence="4">Serine hydrolase</fullName>
    </submittedName>
</protein>
<evidence type="ECO:0000313" key="5">
    <source>
        <dbReference type="Proteomes" id="UP001239462"/>
    </source>
</evidence>
<comment type="caution">
    <text evidence="4">The sequence shown here is derived from an EMBL/GenBank/DDBJ whole genome shotgun (WGS) entry which is preliminary data.</text>
</comment>
<name>A0ABT7PGS7_9BACT</name>
<dbReference type="Gene3D" id="3.40.710.10">
    <property type="entry name" value="DD-peptidase/beta-lactamase superfamily"/>
    <property type="match status" value="1"/>
</dbReference>
<dbReference type="InterPro" id="IPR050789">
    <property type="entry name" value="Diverse_Enzym_Activities"/>
</dbReference>
<dbReference type="RefSeq" id="WP_289163200.1">
    <property type="nucleotide sequence ID" value="NZ_JASZZN010000006.1"/>
</dbReference>
<gene>
    <name evidence="4" type="ORF">QTN89_09660</name>
</gene>
<dbReference type="Pfam" id="PF00144">
    <property type="entry name" value="Beta-lactamase"/>
    <property type="match status" value="1"/>
</dbReference>
<evidence type="ECO:0000259" key="3">
    <source>
        <dbReference type="Pfam" id="PF00144"/>
    </source>
</evidence>
<organism evidence="4 5">
    <name type="scientific">Roseiconus lacunae</name>
    <dbReference type="NCBI Taxonomy" id="2605694"/>
    <lineage>
        <taxon>Bacteria</taxon>
        <taxon>Pseudomonadati</taxon>
        <taxon>Planctomycetota</taxon>
        <taxon>Planctomycetia</taxon>
        <taxon>Pirellulales</taxon>
        <taxon>Pirellulaceae</taxon>
        <taxon>Roseiconus</taxon>
    </lineage>
</organism>
<feature type="region of interest" description="Disordered" evidence="1">
    <location>
        <begin position="247"/>
        <end position="267"/>
    </location>
</feature>
<keyword evidence="2" id="KW-0732">Signal</keyword>
<dbReference type="InterPro" id="IPR012338">
    <property type="entry name" value="Beta-lactam/transpept-like"/>
</dbReference>
<dbReference type="PANTHER" id="PTHR43283:SF18">
    <property type="match status" value="1"/>
</dbReference>
<reference evidence="4 5" key="1">
    <citation type="submission" date="2023-06" db="EMBL/GenBank/DDBJ databases">
        <title>Roseiconus lacunae JC819 isolated from Gulf of Mannar region, Tamil Nadu.</title>
        <authorList>
            <person name="Pk S."/>
            <person name="Ch S."/>
            <person name="Ch V.R."/>
        </authorList>
    </citation>
    <scope>NUCLEOTIDE SEQUENCE [LARGE SCALE GENOMIC DNA]</scope>
    <source>
        <strain evidence="4 5">JC819</strain>
    </source>
</reference>
<keyword evidence="5" id="KW-1185">Reference proteome</keyword>
<accession>A0ABT7PGS7</accession>
<feature type="signal peptide" evidence="2">
    <location>
        <begin position="1"/>
        <end position="34"/>
    </location>
</feature>
<dbReference type="GO" id="GO:0016787">
    <property type="term" value="F:hydrolase activity"/>
    <property type="evidence" value="ECO:0007669"/>
    <property type="project" value="UniProtKB-KW"/>
</dbReference>
<dbReference type="InterPro" id="IPR001466">
    <property type="entry name" value="Beta-lactam-related"/>
</dbReference>
<feature type="chain" id="PRO_5046233952" evidence="2">
    <location>
        <begin position="35"/>
        <end position="491"/>
    </location>
</feature>
<dbReference type="PANTHER" id="PTHR43283">
    <property type="entry name" value="BETA-LACTAMASE-RELATED"/>
    <property type="match status" value="1"/>
</dbReference>
<dbReference type="EMBL" id="JASZZN010000006">
    <property type="protein sequence ID" value="MDM4015695.1"/>
    <property type="molecule type" value="Genomic_DNA"/>
</dbReference>
<evidence type="ECO:0000313" key="4">
    <source>
        <dbReference type="EMBL" id="MDM4015695.1"/>
    </source>
</evidence>
<dbReference type="Proteomes" id="UP001239462">
    <property type="component" value="Unassembled WGS sequence"/>
</dbReference>